<dbReference type="EMBL" id="ML736738">
    <property type="protein sequence ID" value="KAE8409983.1"/>
    <property type="molecule type" value="Genomic_DNA"/>
</dbReference>
<accession>A0A5N6IB13</accession>
<evidence type="ECO:0000313" key="2">
    <source>
        <dbReference type="Proteomes" id="UP000325579"/>
    </source>
</evidence>
<protein>
    <submittedName>
        <fullName evidence="1">Uncharacterized protein</fullName>
    </submittedName>
</protein>
<dbReference type="RefSeq" id="XP_031947302.1">
    <property type="nucleotide sequence ID" value="XM_032087963.1"/>
</dbReference>
<dbReference type="GeneID" id="43672654"/>
<reference evidence="1 2" key="1">
    <citation type="submission" date="2019-04" db="EMBL/GenBank/DDBJ databases">
        <authorList>
            <consortium name="DOE Joint Genome Institute"/>
            <person name="Mondo S."/>
            <person name="Kjaerbolling I."/>
            <person name="Vesth T."/>
            <person name="Frisvad J.C."/>
            <person name="Nybo J.L."/>
            <person name="Theobald S."/>
            <person name="Kildgaard S."/>
            <person name="Isbrandt T."/>
            <person name="Kuo A."/>
            <person name="Sato A."/>
            <person name="Lyhne E.K."/>
            <person name="Kogle M.E."/>
            <person name="Wiebenga A."/>
            <person name="Kun R.S."/>
            <person name="Lubbers R.J."/>
            <person name="Makela M.R."/>
            <person name="Barry K."/>
            <person name="Chovatia M."/>
            <person name="Clum A."/>
            <person name="Daum C."/>
            <person name="Haridas S."/>
            <person name="He G."/>
            <person name="LaButti K."/>
            <person name="Lipzen A."/>
            <person name="Riley R."/>
            <person name="Salamov A."/>
            <person name="Simmons B.A."/>
            <person name="Magnuson J.K."/>
            <person name="Henrissat B."/>
            <person name="Mortensen U.H."/>
            <person name="Larsen T.O."/>
            <person name="Devries R.P."/>
            <person name="Grigoriev I.V."/>
            <person name="Machida M."/>
            <person name="Baker S.E."/>
            <person name="Andersen M.R."/>
            <person name="Cantor M.N."/>
            <person name="Hua S.X."/>
        </authorList>
    </citation>
    <scope>NUCLEOTIDE SEQUENCE [LARGE SCALE GENOMIC DNA]</scope>
    <source>
        <strain evidence="1 2">CBS 119388</strain>
    </source>
</reference>
<sequence length="75" mass="8282">MILCLQGLELLATGISPVCSFTPIRTENAIDCANIYETIELLVIFPDSFARIKTTPTGALTLKPYALIQLNQIVW</sequence>
<proteinExistence type="predicted"/>
<accession>A0A5N7DVA6</accession>
<organism evidence="1 2">
    <name type="scientific">Aspergillus pseudonomiae</name>
    <dbReference type="NCBI Taxonomy" id="1506151"/>
    <lineage>
        <taxon>Eukaryota</taxon>
        <taxon>Fungi</taxon>
        <taxon>Dikarya</taxon>
        <taxon>Ascomycota</taxon>
        <taxon>Pezizomycotina</taxon>
        <taxon>Eurotiomycetes</taxon>
        <taxon>Eurotiomycetidae</taxon>
        <taxon>Eurotiales</taxon>
        <taxon>Aspergillaceae</taxon>
        <taxon>Aspergillus</taxon>
        <taxon>Aspergillus subgen. Circumdati</taxon>
    </lineage>
</organism>
<evidence type="ECO:0000313" key="1">
    <source>
        <dbReference type="EMBL" id="KAE8409983.1"/>
    </source>
</evidence>
<gene>
    <name evidence="1" type="ORF">BDV37DRAFT_2867</name>
</gene>
<name>A0A5N7DVA6_9EURO</name>
<dbReference type="Proteomes" id="UP000325579">
    <property type="component" value="Unassembled WGS sequence"/>
</dbReference>
<dbReference type="AlphaFoldDB" id="A0A5N7DVA6"/>
<keyword evidence="2" id="KW-1185">Reference proteome</keyword>